<dbReference type="InterPro" id="IPR022742">
    <property type="entry name" value="Hydrolase_4"/>
</dbReference>
<dbReference type="InterPro" id="IPR029058">
    <property type="entry name" value="AB_hydrolase_fold"/>
</dbReference>
<proteinExistence type="predicted"/>
<keyword evidence="3" id="KW-1185">Reference proteome</keyword>
<sequence length="279" mass="30513">MSDNNQNTGFLQAADGVRLFYRDYLHPQPRGAIVLVHGLGEHGGRYIELAGILHAAGCSVRIHDHRGHGRSEGARGSVQANDDFLDDLKIVFDDFAALAQATPFLFGHSMGGLVAARFATGGWSKVRGLILSSPALAIRMSGFQKFLLALTTKLAPGFAVPTSLPAQRLSHDEAVVRDFRGDPLNHGKVAARVVNFMLDAMACVQRDAGTFTSPLLLQFADDDAFVDPAGSRAFFAHVPQVDKTMHCYDDAFHEIFNESPERRLRAQNDLAAWLELHLH</sequence>
<name>A0ABN4I2I1_9BURK</name>
<evidence type="ECO:0000259" key="1">
    <source>
        <dbReference type="Pfam" id="PF12146"/>
    </source>
</evidence>
<dbReference type="EMBL" id="CP011409">
    <property type="protein sequence ID" value="AKZ64319.1"/>
    <property type="molecule type" value="Genomic_DNA"/>
</dbReference>
<evidence type="ECO:0000313" key="2">
    <source>
        <dbReference type="EMBL" id="AKZ64319.1"/>
    </source>
</evidence>
<gene>
    <name evidence="2" type="ORF">F506_18085</name>
</gene>
<dbReference type="Proteomes" id="UP000063429">
    <property type="component" value="Chromosome"/>
</dbReference>
<dbReference type="RefSeq" id="WP_053199740.1">
    <property type="nucleotide sequence ID" value="NZ_CP011409.1"/>
</dbReference>
<feature type="domain" description="Serine aminopeptidase S33" evidence="1">
    <location>
        <begin position="28"/>
        <end position="259"/>
    </location>
</feature>
<reference evidence="3" key="1">
    <citation type="journal article" date="2015" name="Genome Announc.">
        <title>Complete Genome Sequence of Herbaspirillum hiltneri N3 (DSM 17495), Isolated from Surface-Sterilized Wheat Roots.</title>
        <authorList>
            <person name="Guizelini D."/>
            <person name="Saizaki P.M."/>
            <person name="Coimbra N.A."/>
            <person name="Weiss V.A."/>
            <person name="Faoro H."/>
            <person name="Sfeir M.Z."/>
            <person name="Baura V.A."/>
            <person name="Monteiro R.A."/>
            <person name="Chubatsu L.S."/>
            <person name="Souza E.M."/>
            <person name="Cruz L.M."/>
            <person name="Pedrosa F.O."/>
            <person name="Raittz R.T."/>
            <person name="Marchaukoski J.N."/>
            <person name="Steffens M.B."/>
        </authorList>
    </citation>
    <scope>NUCLEOTIDE SEQUENCE [LARGE SCALE GENOMIC DNA]</scope>
    <source>
        <strain evidence="3">N3</strain>
    </source>
</reference>
<dbReference type="SUPFAM" id="SSF53474">
    <property type="entry name" value="alpha/beta-Hydrolases"/>
    <property type="match status" value="1"/>
</dbReference>
<organism evidence="2 3">
    <name type="scientific">Herbaspirillum hiltneri N3</name>
    <dbReference type="NCBI Taxonomy" id="1262470"/>
    <lineage>
        <taxon>Bacteria</taxon>
        <taxon>Pseudomonadati</taxon>
        <taxon>Pseudomonadota</taxon>
        <taxon>Betaproteobacteria</taxon>
        <taxon>Burkholderiales</taxon>
        <taxon>Oxalobacteraceae</taxon>
        <taxon>Herbaspirillum</taxon>
    </lineage>
</organism>
<protein>
    <submittedName>
        <fullName evidence="2">Lysophospholipase</fullName>
    </submittedName>
</protein>
<dbReference type="Gene3D" id="3.40.50.1820">
    <property type="entry name" value="alpha/beta hydrolase"/>
    <property type="match status" value="1"/>
</dbReference>
<evidence type="ECO:0000313" key="3">
    <source>
        <dbReference type="Proteomes" id="UP000063429"/>
    </source>
</evidence>
<dbReference type="PANTHER" id="PTHR11614">
    <property type="entry name" value="PHOSPHOLIPASE-RELATED"/>
    <property type="match status" value="1"/>
</dbReference>
<accession>A0ABN4I2I1</accession>
<dbReference type="Pfam" id="PF12146">
    <property type="entry name" value="Hydrolase_4"/>
    <property type="match status" value="1"/>
</dbReference>
<dbReference type="InterPro" id="IPR051044">
    <property type="entry name" value="MAG_DAG_Lipase"/>
</dbReference>